<dbReference type="Proteomes" id="UP000316852">
    <property type="component" value="Unassembled WGS sequence"/>
</dbReference>
<dbReference type="AlphaFoldDB" id="A0A538T5Q8"/>
<dbReference type="PANTHER" id="PTHR12526:SF640">
    <property type="entry name" value="COLANIC ACID BIOSYNTHESIS GLYCOSYLTRANSFERASE WCAL-RELATED"/>
    <property type="match status" value="1"/>
</dbReference>
<dbReference type="Gene3D" id="3.40.50.2000">
    <property type="entry name" value="Glycogen Phosphorylase B"/>
    <property type="match status" value="1"/>
</dbReference>
<evidence type="ECO:0000313" key="7">
    <source>
        <dbReference type="Proteomes" id="UP000316852"/>
    </source>
</evidence>
<comment type="caution">
    <text evidence="6">The sequence shown here is derived from an EMBL/GenBank/DDBJ whole genome shotgun (WGS) entry which is preliminary data.</text>
</comment>
<reference evidence="6 7" key="1">
    <citation type="journal article" date="2019" name="Nat. Microbiol.">
        <title>Mediterranean grassland soil C-N compound turnover is dependent on rainfall and depth, and is mediated by genomically divergent microorganisms.</title>
        <authorList>
            <person name="Diamond S."/>
            <person name="Andeer P.F."/>
            <person name="Li Z."/>
            <person name="Crits-Christoph A."/>
            <person name="Burstein D."/>
            <person name="Anantharaman K."/>
            <person name="Lane K.R."/>
            <person name="Thomas B.C."/>
            <person name="Pan C."/>
            <person name="Northen T.R."/>
            <person name="Banfield J.F."/>
        </authorList>
    </citation>
    <scope>NUCLEOTIDE SEQUENCE [LARGE SCALE GENOMIC DNA]</scope>
    <source>
        <strain evidence="6">WS_6</strain>
    </source>
</reference>
<feature type="compositionally biased region" description="Low complexity" evidence="4">
    <location>
        <begin position="30"/>
        <end position="44"/>
    </location>
</feature>
<dbReference type="EMBL" id="VBOW01000027">
    <property type="protein sequence ID" value="TMQ58975.1"/>
    <property type="molecule type" value="Genomic_DNA"/>
</dbReference>
<proteinExistence type="inferred from homology"/>
<dbReference type="InterPro" id="IPR055259">
    <property type="entry name" value="YkvP/CgeB_Glyco_trans-like"/>
</dbReference>
<accession>A0A538T5Q8</accession>
<dbReference type="GO" id="GO:0016757">
    <property type="term" value="F:glycosyltransferase activity"/>
    <property type="evidence" value="ECO:0007669"/>
    <property type="project" value="UniProtKB-KW"/>
</dbReference>
<keyword evidence="3 6" id="KW-0808">Transferase</keyword>
<protein>
    <submittedName>
        <fullName evidence="6">Glycosyltransferase family 4 protein</fullName>
    </submittedName>
</protein>
<evidence type="ECO:0000313" key="6">
    <source>
        <dbReference type="EMBL" id="TMQ58975.1"/>
    </source>
</evidence>
<gene>
    <name evidence="6" type="ORF">E6K76_06390</name>
</gene>
<feature type="compositionally biased region" description="Polar residues" evidence="4">
    <location>
        <begin position="54"/>
        <end position="65"/>
    </location>
</feature>
<evidence type="ECO:0000256" key="4">
    <source>
        <dbReference type="SAM" id="MobiDB-lite"/>
    </source>
</evidence>
<evidence type="ECO:0000259" key="5">
    <source>
        <dbReference type="Pfam" id="PF13524"/>
    </source>
</evidence>
<keyword evidence="2" id="KW-0328">Glycosyltransferase</keyword>
<organism evidence="6 7">
    <name type="scientific">Eiseniibacteriota bacterium</name>
    <dbReference type="NCBI Taxonomy" id="2212470"/>
    <lineage>
        <taxon>Bacteria</taxon>
        <taxon>Candidatus Eiseniibacteriota</taxon>
    </lineage>
</organism>
<feature type="region of interest" description="Disordered" evidence="4">
    <location>
        <begin position="1"/>
        <end position="97"/>
    </location>
</feature>
<sequence>MDVDSGRRRARAAAAPTGDRVGPRRRRAQGRLLDLPRELLLPEADPVRRVAARQSASPVRSNEGSLPTGPGPRGDPASRKGGRASRKAPPRALPRSRPLLREMGSLLAVVRRGPAPPWDPGLGGPSPPSPVAAIPAHVRAGGGIPGGTARRRALLAGRVFRFREVRAALGTRDPGRGAMRVAFFGAYDPSYARTRVLREGLESRGAEVLSVHAPRDSPGGIREIRLVVSWLRGARELDAILVPSFGHRDVLLARLLGRVVDSPVLFDPLVSRWDTQVGDLGRLKEGTVSAHRVRASDRVSLSLADMVLCDTWEHGDFYASEFGVTRSKLCRVPVGADRFAFELGERRAAGPRSGPLDVVYLGGYLPLHGLPAVIDAATELEARHGTGFASFTLIGGGMLMPRIERDIAARGLRSVRLLPRMPYDEALTRLARADVGLGIFGTSAKAARVVPHKVFQSMALGLPTITRRSAAIAEFFRDGEHLWLVPAGDGAALADAIESLAGDPARRETMGAAGRAAARAQASPNRIGDILVEAIQRSREATAPGARR</sequence>
<dbReference type="PANTHER" id="PTHR12526">
    <property type="entry name" value="GLYCOSYLTRANSFERASE"/>
    <property type="match status" value="1"/>
</dbReference>
<evidence type="ECO:0000256" key="2">
    <source>
        <dbReference type="ARBA" id="ARBA00022676"/>
    </source>
</evidence>
<comment type="similarity">
    <text evidence="1">Belongs to the glycosyltransferase group 1 family. Glycosyltransferase 4 subfamily.</text>
</comment>
<dbReference type="SUPFAM" id="SSF53756">
    <property type="entry name" value="UDP-Glycosyltransferase/glycogen phosphorylase"/>
    <property type="match status" value="1"/>
</dbReference>
<evidence type="ECO:0000256" key="1">
    <source>
        <dbReference type="ARBA" id="ARBA00009481"/>
    </source>
</evidence>
<name>A0A538T5Q8_UNCEI</name>
<feature type="domain" description="Spore protein YkvP/CgeB glycosyl transferase-like" evidence="5">
    <location>
        <begin position="414"/>
        <end position="525"/>
    </location>
</feature>
<evidence type="ECO:0000256" key="3">
    <source>
        <dbReference type="ARBA" id="ARBA00022679"/>
    </source>
</evidence>
<feature type="compositionally biased region" description="Basic residues" evidence="4">
    <location>
        <begin position="80"/>
        <end position="89"/>
    </location>
</feature>
<dbReference type="Pfam" id="PF13524">
    <property type="entry name" value="Glyco_trans_1_2"/>
    <property type="match status" value="1"/>
</dbReference>